<dbReference type="AlphaFoldDB" id="A0AAV0BHM1"/>
<reference evidence="2" key="1">
    <citation type="submission" date="2022-06" db="EMBL/GenBank/DDBJ databases">
        <authorList>
            <consortium name="SYNGENTA / RWTH Aachen University"/>
        </authorList>
    </citation>
    <scope>NUCLEOTIDE SEQUENCE</scope>
</reference>
<accession>A0AAV0BHM1</accession>
<feature type="compositionally biased region" description="Polar residues" evidence="1">
    <location>
        <begin position="105"/>
        <end position="116"/>
    </location>
</feature>
<feature type="region of interest" description="Disordered" evidence="1">
    <location>
        <begin position="74"/>
        <end position="93"/>
    </location>
</feature>
<keyword evidence="3" id="KW-1185">Reference proteome</keyword>
<organism evidence="2 3">
    <name type="scientific">Phakopsora pachyrhizi</name>
    <name type="common">Asian soybean rust disease fungus</name>
    <dbReference type="NCBI Taxonomy" id="170000"/>
    <lineage>
        <taxon>Eukaryota</taxon>
        <taxon>Fungi</taxon>
        <taxon>Dikarya</taxon>
        <taxon>Basidiomycota</taxon>
        <taxon>Pucciniomycotina</taxon>
        <taxon>Pucciniomycetes</taxon>
        <taxon>Pucciniales</taxon>
        <taxon>Phakopsoraceae</taxon>
        <taxon>Phakopsora</taxon>
    </lineage>
</organism>
<evidence type="ECO:0000313" key="2">
    <source>
        <dbReference type="EMBL" id="CAH7686811.1"/>
    </source>
</evidence>
<dbReference type="Proteomes" id="UP001153365">
    <property type="component" value="Unassembled WGS sequence"/>
</dbReference>
<name>A0AAV0BHM1_PHAPC</name>
<evidence type="ECO:0000256" key="1">
    <source>
        <dbReference type="SAM" id="MobiDB-lite"/>
    </source>
</evidence>
<evidence type="ECO:0000313" key="3">
    <source>
        <dbReference type="Proteomes" id="UP001153365"/>
    </source>
</evidence>
<sequence>MNLMAEHLYANSGYFTQDTADVSDDRKELQFETTSKTNQSSSRNHFTWTCPSLYQVNPGISKEGTSFDILREFMSRPDRAQQSPQIDGKALSRETKSFQKFSSILETDQSSSSLSYLGQEEVQNESNNRDKPVSVGRSSMLGSSHKESTSLISLLIEDTEAESLLDKENYR</sequence>
<proteinExistence type="predicted"/>
<feature type="region of interest" description="Disordered" evidence="1">
    <location>
        <begin position="105"/>
        <end position="145"/>
    </location>
</feature>
<protein>
    <submittedName>
        <fullName evidence="2">Expressed protein</fullName>
    </submittedName>
</protein>
<comment type="caution">
    <text evidence="2">The sequence shown here is derived from an EMBL/GenBank/DDBJ whole genome shotgun (WGS) entry which is preliminary data.</text>
</comment>
<gene>
    <name evidence="2" type="ORF">PPACK8108_LOCUS21511</name>
</gene>
<dbReference type="EMBL" id="CALTRL010005817">
    <property type="protein sequence ID" value="CAH7686811.1"/>
    <property type="molecule type" value="Genomic_DNA"/>
</dbReference>